<evidence type="ECO:0000256" key="1">
    <source>
        <dbReference type="ARBA" id="ARBA00006712"/>
    </source>
</evidence>
<dbReference type="InterPro" id="IPR039717">
    <property type="entry name" value="Hgh1"/>
</dbReference>
<dbReference type="InterPro" id="IPR016024">
    <property type="entry name" value="ARM-type_fold"/>
</dbReference>
<dbReference type="InterPro" id="IPR011989">
    <property type="entry name" value="ARM-like"/>
</dbReference>
<dbReference type="InterPro" id="IPR007206">
    <property type="entry name" value="Protein_HGH1_C"/>
</dbReference>
<protein>
    <recommendedName>
        <fullName evidence="2">Protein HGH1 homolog</fullName>
    </recommendedName>
</protein>
<dbReference type="GeneID" id="85379050"/>
<dbReference type="Gene3D" id="1.25.10.10">
    <property type="entry name" value="Leucine-rich Repeat Variant"/>
    <property type="match status" value="1"/>
</dbReference>
<dbReference type="InterPro" id="IPR007205">
    <property type="entry name" value="Protein_HGH1_N"/>
</dbReference>
<dbReference type="Pfam" id="PF04063">
    <property type="entry name" value="DUF383"/>
    <property type="match status" value="1"/>
</dbReference>
<gene>
    <name evidence="6" type="ORF">CPAR01_10891</name>
</gene>
<dbReference type="Pfam" id="PF04064">
    <property type="entry name" value="DUF384"/>
    <property type="match status" value="1"/>
</dbReference>
<accession>A0ABQ9SA32</accession>
<comment type="caution">
    <text evidence="6">The sequence shown here is derived from an EMBL/GenBank/DDBJ whole genome shotgun (WGS) entry which is preliminary data.</text>
</comment>
<evidence type="ECO:0000259" key="5">
    <source>
        <dbReference type="Pfam" id="PF04064"/>
    </source>
</evidence>
<comment type="similarity">
    <text evidence="1">Belongs to the HGH1 family.</text>
</comment>
<evidence type="ECO:0000313" key="7">
    <source>
        <dbReference type="Proteomes" id="UP001241169"/>
    </source>
</evidence>
<dbReference type="PANTHER" id="PTHR13387:SF9">
    <property type="entry name" value="PROTEIN HGH1 HOMOLOG"/>
    <property type="match status" value="1"/>
</dbReference>
<evidence type="ECO:0000256" key="2">
    <source>
        <dbReference type="ARBA" id="ARBA00014076"/>
    </source>
</evidence>
<proteinExistence type="inferred from homology"/>
<dbReference type="RefSeq" id="XP_060345499.1">
    <property type="nucleotide sequence ID" value="XM_060495151.1"/>
</dbReference>
<feature type="domain" description="Protein HGH1 C-terminal" evidence="5">
    <location>
        <begin position="336"/>
        <end position="390"/>
    </location>
</feature>
<evidence type="ECO:0000313" key="6">
    <source>
        <dbReference type="EMBL" id="KAK1531242.1"/>
    </source>
</evidence>
<feature type="domain" description="Protein HGH1 N-terminal" evidence="4">
    <location>
        <begin position="148"/>
        <end position="331"/>
    </location>
</feature>
<feature type="compositionally biased region" description="Acidic residues" evidence="3">
    <location>
        <begin position="410"/>
        <end position="423"/>
    </location>
</feature>
<organism evidence="6 7">
    <name type="scientific">Colletotrichum paranaense</name>
    <dbReference type="NCBI Taxonomy" id="1914294"/>
    <lineage>
        <taxon>Eukaryota</taxon>
        <taxon>Fungi</taxon>
        <taxon>Dikarya</taxon>
        <taxon>Ascomycota</taxon>
        <taxon>Pezizomycotina</taxon>
        <taxon>Sordariomycetes</taxon>
        <taxon>Hypocreomycetidae</taxon>
        <taxon>Glomerellales</taxon>
        <taxon>Glomerellaceae</taxon>
        <taxon>Colletotrichum</taxon>
        <taxon>Colletotrichum acutatum species complex</taxon>
    </lineage>
</organism>
<keyword evidence="7" id="KW-1185">Reference proteome</keyword>
<sequence>MPRHQTPTKKLLQVTLRVCLIVKLRPLLKRPQEISIFHAVLSFRSRYTLKKNQKMPTELEELVGFIAHPNANLRKVAIENLVGYSQADPAIFKTENLTPVKHLKFLVRDHPKIAEHALTILVNLTAEKDVLENVATDQKFIDILLDLVVKPDEANANLMAMLLANLAKWDGLNTIVTKKQTPPAELKSNDLVLNQLVDLFVKEKGAYNKDADYDYLAYLFADLTKHAEVRQHFVTRQDYDEVIPITKLKVFTEHQSEIRRKGVASTIKNVAFEIQFHSTFMDEDEVDILPYILLPITGNEEYDEDDTMGMLPDLQLLPPDKKRDSDPKIIQTHIETLLLFTTTRGGRDLLRRVSVYPIIRENHSRVNDEGVKDACDRLVQVLMRDEEPEEGEGEAESKPKELTNGSKVDEVDDDDDDDEIVEV</sequence>
<dbReference type="SUPFAM" id="SSF48371">
    <property type="entry name" value="ARM repeat"/>
    <property type="match status" value="1"/>
</dbReference>
<name>A0ABQ9SA32_9PEZI</name>
<reference evidence="6 7" key="1">
    <citation type="submission" date="2016-10" db="EMBL/GenBank/DDBJ databases">
        <title>The genome sequence of Colletotrichum fioriniae PJ7.</title>
        <authorList>
            <person name="Baroncelli R."/>
        </authorList>
    </citation>
    <scope>NUCLEOTIDE SEQUENCE [LARGE SCALE GENOMIC DNA]</scope>
    <source>
        <strain evidence="6 7">IMI 384185</strain>
    </source>
</reference>
<dbReference type="Proteomes" id="UP001241169">
    <property type="component" value="Unassembled WGS sequence"/>
</dbReference>
<feature type="region of interest" description="Disordered" evidence="3">
    <location>
        <begin position="383"/>
        <end position="423"/>
    </location>
</feature>
<evidence type="ECO:0000256" key="3">
    <source>
        <dbReference type="SAM" id="MobiDB-lite"/>
    </source>
</evidence>
<dbReference type="EMBL" id="MOPA01000009">
    <property type="protein sequence ID" value="KAK1531242.1"/>
    <property type="molecule type" value="Genomic_DNA"/>
</dbReference>
<dbReference type="PANTHER" id="PTHR13387">
    <property type="entry name" value="PROTEIN HGH1 HOMOLOG"/>
    <property type="match status" value="1"/>
</dbReference>
<evidence type="ECO:0000259" key="4">
    <source>
        <dbReference type="Pfam" id="PF04063"/>
    </source>
</evidence>